<keyword evidence="1" id="KW-1133">Transmembrane helix</keyword>
<dbReference type="KEGG" id="kbs:EPA93_24560"/>
<reference evidence="2 3" key="1">
    <citation type="submission" date="2019-01" db="EMBL/GenBank/DDBJ databases">
        <title>Ktedonosporobacter rubrisoli SCAWS-G2.</title>
        <authorList>
            <person name="Huang Y."/>
            <person name="Yan B."/>
        </authorList>
    </citation>
    <scope>NUCLEOTIDE SEQUENCE [LARGE SCALE GENOMIC DNA]</scope>
    <source>
        <strain evidence="2 3">SCAWS-G2</strain>
    </source>
</reference>
<gene>
    <name evidence="2" type="ORF">EPA93_24560</name>
</gene>
<sequence length="79" mass="8828">MPARKVSNKQIRDIQRIVHLIAALVLLFYVYGPLDGAPGLAPLLRFAVLPLLVVTGLLMWQWTRLRKLVTPSLRGTALP</sequence>
<proteinExistence type="predicted"/>
<evidence type="ECO:0000313" key="3">
    <source>
        <dbReference type="Proteomes" id="UP000290365"/>
    </source>
</evidence>
<keyword evidence="1" id="KW-0472">Membrane</keyword>
<organism evidence="2 3">
    <name type="scientific">Ktedonosporobacter rubrisoli</name>
    <dbReference type="NCBI Taxonomy" id="2509675"/>
    <lineage>
        <taxon>Bacteria</taxon>
        <taxon>Bacillati</taxon>
        <taxon>Chloroflexota</taxon>
        <taxon>Ktedonobacteria</taxon>
        <taxon>Ktedonobacterales</taxon>
        <taxon>Ktedonosporobacteraceae</taxon>
        <taxon>Ktedonosporobacter</taxon>
    </lineage>
</organism>
<feature type="transmembrane region" description="Helical" evidence="1">
    <location>
        <begin position="14"/>
        <end position="31"/>
    </location>
</feature>
<dbReference type="EMBL" id="CP035758">
    <property type="protein sequence ID" value="QBD78983.1"/>
    <property type="molecule type" value="Genomic_DNA"/>
</dbReference>
<accession>A0A4P6JUH2</accession>
<dbReference type="AlphaFoldDB" id="A0A4P6JUH2"/>
<keyword evidence="1" id="KW-0812">Transmembrane</keyword>
<evidence type="ECO:0000313" key="2">
    <source>
        <dbReference type="EMBL" id="QBD78983.1"/>
    </source>
</evidence>
<dbReference type="Proteomes" id="UP000290365">
    <property type="component" value="Chromosome"/>
</dbReference>
<name>A0A4P6JUH2_KTERU</name>
<protein>
    <submittedName>
        <fullName evidence="2">Uncharacterized protein</fullName>
    </submittedName>
</protein>
<evidence type="ECO:0000256" key="1">
    <source>
        <dbReference type="SAM" id="Phobius"/>
    </source>
</evidence>
<feature type="transmembrane region" description="Helical" evidence="1">
    <location>
        <begin position="43"/>
        <end position="60"/>
    </location>
</feature>
<dbReference type="RefSeq" id="WP_129890036.1">
    <property type="nucleotide sequence ID" value="NZ_CP035758.1"/>
</dbReference>
<keyword evidence="3" id="KW-1185">Reference proteome</keyword>